<evidence type="ECO:0000256" key="1">
    <source>
        <dbReference type="ARBA" id="ARBA00001947"/>
    </source>
</evidence>
<dbReference type="Pfam" id="PF00090">
    <property type="entry name" value="TSP_1"/>
    <property type="match status" value="1"/>
</dbReference>
<evidence type="ECO:0000313" key="13">
    <source>
        <dbReference type="EMBL" id="RMX43307.1"/>
    </source>
</evidence>
<evidence type="ECO:0000256" key="9">
    <source>
        <dbReference type="SAM" id="MobiDB-lite"/>
    </source>
</evidence>
<dbReference type="FunFam" id="2.20.100.10:FF:000001">
    <property type="entry name" value="semaphorin-5A isoform X1"/>
    <property type="match status" value="1"/>
</dbReference>
<comment type="cofactor">
    <cofactor evidence="1">
        <name>Zn(2+)</name>
        <dbReference type="ChEBI" id="CHEBI:29105"/>
    </cofactor>
</comment>
<reference evidence="13 14" key="1">
    <citation type="journal article" date="2018" name="Sci. Rep.">
        <title>Comparative analysis of the Pocillopora damicornis genome highlights role of immune system in coral evolution.</title>
        <authorList>
            <person name="Cunning R."/>
            <person name="Bay R.A."/>
            <person name="Gillette P."/>
            <person name="Baker A.C."/>
            <person name="Traylor-Knowles N."/>
        </authorList>
    </citation>
    <scope>NUCLEOTIDE SEQUENCE [LARGE SCALE GENOMIC DNA]</scope>
    <source>
        <strain evidence="13">RSMAS</strain>
        <tissue evidence="13">Whole animal</tissue>
    </source>
</reference>
<dbReference type="InterPro" id="IPR024079">
    <property type="entry name" value="MetalloPept_cat_dom_sf"/>
</dbReference>
<dbReference type="Pfam" id="PF01431">
    <property type="entry name" value="Peptidase_M13"/>
    <property type="match status" value="1"/>
</dbReference>
<evidence type="ECO:0000259" key="12">
    <source>
        <dbReference type="Pfam" id="PF05649"/>
    </source>
</evidence>
<dbReference type="PROSITE" id="PS51885">
    <property type="entry name" value="NEPRILYSIN"/>
    <property type="match status" value="1"/>
</dbReference>
<dbReference type="PRINTS" id="PR00786">
    <property type="entry name" value="NEPRILYSIN"/>
</dbReference>
<keyword evidence="8" id="KW-0325">Glycoprotein</keyword>
<dbReference type="CDD" id="cd08662">
    <property type="entry name" value="M13"/>
    <property type="match status" value="1"/>
</dbReference>
<keyword evidence="4" id="KW-0378">Hydrolase</keyword>
<keyword evidence="3" id="KW-0479">Metal-binding</keyword>
<dbReference type="Gene3D" id="3.40.390.10">
    <property type="entry name" value="Collagenase (Catalytic Domain)"/>
    <property type="match status" value="1"/>
</dbReference>
<dbReference type="AlphaFoldDB" id="A0A3M6TPG1"/>
<evidence type="ECO:0000256" key="2">
    <source>
        <dbReference type="ARBA" id="ARBA00022670"/>
    </source>
</evidence>
<keyword evidence="7" id="KW-1015">Disulfide bond</keyword>
<dbReference type="InterPro" id="IPR000884">
    <property type="entry name" value="TSP1_rpt"/>
</dbReference>
<dbReference type="GO" id="GO:0005886">
    <property type="term" value="C:plasma membrane"/>
    <property type="evidence" value="ECO:0007669"/>
    <property type="project" value="TreeGrafter"/>
</dbReference>
<feature type="region of interest" description="Disordered" evidence="9">
    <location>
        <begin position="94"/>
        <end position="116"/>
    </location>
</feature>
<keyword evidence="10" id="KW-1133">Transmembrane helix</keyword>
<keyword evidence="14" id="KW-1185">Reference proteome</keyword>
<evidence type="ECO:0000256" key="8">
    <source>
        <dbReference type="ARBA" id="ARBA00023180"/>
    </source>
</evidence>
<evidence type="ECO:0000256" key="10">
    <source>
        <dbReference type="SAM" id="Phobius"/>
    </source>
</evidence>
<dbReference type="Gene3D" id="2.20.100.10">
    <property type="entry name" value="Thrombospondin type-1 (TSP1) repeat"/>
    <property type="match status" value="1"/>
</dbReference>
<evidence type="ECO:0000313" key="14">
    <source>
        <dbReference type="Proteomes" id="UP000275408"/>
    </source>
</evidence>
<dbReference type="InterPro" id="IPR000718">
    <property type="entry name" value="Peptidase_M13"/>
</dbReference>
<dbReference type="InterPro" id="IPR036383">
    <property type="entry name" value="TSP1_rpt_sf"/>
</dbReference>
<feature type="transmembrane region" description="Helical" evidence="10">
    <location>
        <begin position="66"/>
        <end position="86"/>
    </location>
</feature>
<dbReference type="InterPro" id="IPR042089">
    <property type="entry name" value="Peptidase_M13_dom_2"/>
</dbReference>
<dbReference type="SMART" id="SM00209">
    <property type="entry name" value="TSP1"/>
    <property type="match status" value="1"/>
</dbReference>
<protein>
    <recommendedName>
        <fullName evidence="15">Peptidase M13 C-terminal domain-containing protein</fullName>
    </recommendedName>
</protein>
<dbReference type="Pfam" id="PF05649">
    <property type="entry name" value="Peptidase_M13_N"/>
    <property type="match status" value="1"/>
</dbReference>
<gene>
    <name evidence="13" type="ORF">pdam_00014945</name>
</gene>
<evidence type="ECO:0000256" key="4">
    <source>
        <dbReference type="ARBA" id="ARBA00022801"/>
    </source>
</evidence>
<evidence type="ECO:0000256" key="6">
    <source>
        <dbReference type="ARBA" id="ARBA00023049"/>
    </source>
</evidence>
<comment type="caution">
    <text evidence="13">The sequence shown here is derived from an EMBL/GenBank/DDBJ whole genome shotgun (WGS) entry which is preliminary data.</text>
</comment>
<dbReference type="InterPro" id="IPR008753">
    <property type="entry name" value="Peptidase_M13_N"/>
</dbReference>
<evidence type="ECO:0000256" key="3">
    <source>
        <dbReference type="ARBA" id="ARBA00022723"/>
    </source>
</evidence>
<keyword evidence="5" id="KW-0862">Zinc</keyword>
<evidence type="ECO:0000256" key="7">
    <source>
        <dbReference type="ARBA" id="ARBA00023157"/>
    </source>
</evidence>
<sequence length="916" mass="103744">MGIIYSFIFATYPLEGRTFPFGRKLRDPVETMFRMNRAVADDTIEMLNEDNPRVKYRFRKCGTTRGLIIALVVLLVIGIIVGVIILRFTSKGTKKAPIENPSAEEPQSNKTSQADGGYSQWGNWSLCSVSCGKGRRIRYRTCTNPPPSTGGKSCFQLGPHQETEKMGRMGNPVSDDRVELVDDNVGIGYRLRKCGKTRLVIIAVVVAVLVIGGIVAAAYLLTRPLICKTEECYKISKVISNQIDTSKDPCDDFYAYACGGFIKTHQLKGNQSSVGGFTIVNDDNMKVLQQAMVNATTKYNQSSSILKTVKIYNSCLNTSAIESRGNSPLKKMIEDYGGWSVSGNGFNSWSVEEKMGRVLRDLNVQTLLQVTVGTDLEDSSKHILNLNIASLGMGFQYYFDQKDSSVKVRTAYKTYMKTIAKLLGGGPSSDYKMDAIYDFERSIAESVDPDTVSEDIIESLMEHHRSGRSLDELDKTIEDFWFASDFDTMFVTTFLDAAFYKQGKYFSLNDNIYYPQAEVYTKVFKAMAKQYHQTDKQTVKDYIMWRVIDNYVMSMPDKFVQAKLKYARAVRGLVAYERWSECLETMISPVGFTLGRLYVDANFDESTKTTVKDMTTRLRQSFIDNLDDADWMDDSTKQSAKGKAKAIQEDIGYPPFIKDDKKLDEQYSLLDAGDDYFENTVSMKYMVVQKNFDLLGKPVDKDMWMQSPAQVNGYYSPQQNRIVFLAGILQSPFYRKNYPKYIDYGSLAMVIGHEITHGFDSQGRLYDKNGNVKNWWSLSSTYSFESKAECLVNQYNNYDVFGTYIDGKQTLNENIADNGGIKLAYDAYESWVKDNKKEGQLPDLGLSVDQLFFIGFATPWCSVYKKEAALFQVESDVHSFPKYRVIGPLSNFKTFADAYSCKKGKEMNPRQKCSVW</sequence>
<organism evidence="13 14">
    <name type="scientific">Pocillopora damicornis</name>
    <name type="common">Cauliflower coral</name>
    <name type="synonym">Millepora damicornis</name>
    <dbReference type="NCBI Taxonomy" id="46731"/>
    <lineage>
        <taxon>Eukaryota</taxon>
        <taxon>Metazoa</taxon>
        <taxon>Cnidaria</taxon>
        <taxon>Anthozoa</taxon>
        <taxon>Hexacorallia</taxon>
        <taxon>Scleractinia</taxon>
        <taxon>Astrocoeniina</taxon>
        <taxon>Pocilloporidae</taxon>
        <taxon>Pocillopora</taxon>
    </lineage>
</organism>
<keyword evidence="2" id="KW-0645">Protease</keyword>
<keyword evidence="6" id="KW-0482">Metalloprotease</keyword>
<evidence type="ECO:0000259" key="11">
    <source>
        <dbReference type="Pfam" id="PF01431"/>
    </source>
</evidence>
<accession>A0A3M6TPG1</accession>
<dbReference type="GO" id="GO:0046872">
    <property type="term" value="F:metal ion binding"/>
    <property type="evidence" value="ECO:0007669"/>
    <property type="project" value="UniProtKB-KW"/>
</dbReference>
<dbReference type="PANTHER" id="PTHR11733">
    <property type="entry name" value="ZINC METALLOPROTEASE FAMILY M13 NEPRILYSIN-RELATED"/>
    <property type="match status" value="1"/>
</dbReference>
<evidence type="ECO:0000256" key="5">
    <source>
        <dbReference type="ARBA" id="ARBA00022833"/>
    </source>
</evidence>
<dbReference type="OrthoDB" id="5987618at2759"/>
<proteinExistence type="predicted"/>
<feature type="transmembrane region" description="Helical" evidence="10">
    <location>
        <begin position="199"/>
        <end position="221"/>
    </location>
</feature>
<feature type="domain" description="Peptidase M13 C-terminal" evidence="11">
    <location>
        <begin position="712"/>
        <end position="915"/>
    </location>
</feature>
<keyword evidence="10" id="KW-0812">Transmembrane</keyword>
<feature type="domain" description="Peptidase M13 N-terminal" evidence="12">
    <location>
        <begin position="249"/>
        <end position="654"/>
    </location>
</feature>
<dbReference type="EMBL" id="RCHS01003225">
    <property type="protein sequence ID" value="RMX43307.1"/>
    <property type="molecule type" value="Genomic_DNA"/>
</dbReference>
<dbReference type="Proteomes" id="UP000275408">
    <property type="component" value="Unassembled WGS sequence"/>
</dbReference>
<dbReference type="PANTHER" id="PTHR11733:SF240">
    <property type="entry name" value="GH14155P-RELATED"/>
    <property type="match status" value="1"/>
</dbReference>
<keyword evidence="10" id="KW-0472">Membrane</keyword>
<dbReference type="GO" id="GO:0004222">
    <property type="term" value="F:metalloendopeptidase activity"/>
    <property type="evidence" value="ECO:0007669"/>
    <property type="project" value="InterPro"/>
</dbReference>
<feature type="compositionally biased region" description="Polar residues" evidence="9">
    <location>
        <begin position="105"/>
        <end position="116"/>
    </location>
</feature>
<dbReference type="SUPFAM" id="SSF55486">
    <property type="entry name" value="Metalloproteases ('zincins'), catalytic domain"/>
    <property type="match status" value="1"/>
</dbReference>
<dbReference type="SUPFAM" id="SSF82895">
    <property type="entry name" value="TSP-1 type 1 repeat"/>
    <property type="match status" value="1"/>
</dbReference>
<dbReference type="InterPro" id="IPR018497">
    <property type="entry name" value="Peptidase_M13_C"/>
</dbReference>
<dbReference type="Gene3D" id="1.10.1380.10">
    <property type="entry name" value="Neutral endopeptidase , domain2"/>
    <property type="match status" value="1"/>
</dbReference>
<evidence type="ECO:0008006" key="15">
    <source>
        <dbReference type="Google" id="ProtNLM"/>
    </source>
</evidence>
<dbReference type="GO" id="GO:0016485">
    <property type="term" value="P:protein processing"/>
    <property type="evidence" value="ECO:0007669"/>
    <property type="project" value="TreeGrafter"/>
</dbReference>
<name>A0A3M6TPG1_POCDA</name>
<dbReference type="PROSITE" id="PS50092">
    <property type="entry name" value="TSP1"/>
    <property type="match status" value="1"/>
</dbReference>